<evidence type="ECO:0000256" key="8">
    <source>
        <dbReference type="ARBA" id="ARBA00022801"/>
    </source>
</evidence>
<dbReference type="GO" id="GO:0003964">
    <property type="term" value="F:RNA-directed DNA polymerase activity"/>
    <property type="evidence" value="ECO:0007669"/>
    <property type="project" value="UniProtKB-KW"/>
</dbReference>
<sequence>MFDAPRSLRLGDGRCMYAKGIGDIQVEILVKGKWNPVPLTNVWYVPGSRQNLFSSGAALKQNGVIERENRIIMEAAGTVLHAKDLPEKLWAEAVNTAAYVLNRTRPTPEAGKSPYEIWFKRKSSSVDHLKIFGSECFFHIPKQK</sequence>
<evidence type="ECO:0000256" key="11">
    <source>
        <dbReference type="ARBA" id="ARBA00022908"/>
    </source>
</evidence>
<keyword evidence="13" id="KW-0239">DNA-directed DNA polymerase</keyword>
<feature type="domain" description="Integrase catalytic" evidence="16">
    <location>
        <begin position="62"/>
        <end position="122"/>
    </location>
</feature>
<dbReference type="EMBL" id="BGPR01002933">
    <property type="protein sequence ID" value="GBM81277.1"/>
    <property type="molecule type" value="Genomic_DNA"/>
</dbReference>
<keyword evidence="18" id="KW-1185">Reference proteome</keyword>
<dbReference type="InterPro" id="IPR054722">
    <property type="entry name" value="PolX-like_BBD"/>
</dbReference>
<proteinExistence type="predicted"/>
<dbReference type="GO" id="GO:0003887">
    <property type="term" value="F:DNA-directed DNA polymerase activity"/>
    <property type="evidence" value="ECO:0007669"/>
    <property type="project" value="UniProtKB-KW"/>
</dbReference>
<dbReference type="InterPro" id="IPR039537">
    <property type="entry name" value="Retrotran_Ty1/copia-like"/>
</dbReference>
<dbReference type="SUPFAM" id="SSF53098">
    <property type="entry name" value="Ribonuclease H-like"/>
    <property type="match status" value="1"/>
</dbReference>
<dbReference type="GO" id="GO:0003676">
    <property type="term" value="F:nucleic acid binding"/>
    <property type="evidence" value="ECO:0007669"/>
    <property type="project" value="InterPro"/>
</dbReference>
<keyword evidence="12" id="KW-0695">RNA-directed DNA polymerase</keyword>
<dbReference type="InterPro" id="IPR001584">
    <property type="entry name" value="Integrase_cat-core"/>
</dbReference>
<dbReference type="InterPro" id="IPR036397">
    <property type="entry name" value="RNaseH_sf"/>
</dbReference>
<evidence type="ECO:0000256" key="3">
    <source>
        <dbReference type="ARBA" id="ARBA00022670"/>
    </source>
</evidence>
<keyword evidence="8" id="KW-0378">Hydrolase</keyword>
<dbReference type="GO" id="GO:0046872">
    <property type="term" value="F:metal ion binding"/>
    <property type="evidence" value="ECO:0007669"/>
    <property type="project" value="UniProtKB-KW"/>
</dbReference>
<keyword evidence="15" id="KW-0233">DNA recombination</keyword>
<keyword evidence="6" id="KW-0547">Nucleotide-binding</keyword>
<keyword evidence="10" id="KW-0460">Magnesium</keyword>
<dbReference type="GO" id="GO:0006310">
    <property type="term" value="P:DNA recombination"/>
    <property type="evidence" value="ECO:0007669"/>
    <property type="project" value="UniProtKB-KW"/>
</dbReference>
<organism evidence="17 18">
    <name type="scientific">Araneus ventricosus</name>
    <name type="common">Orbweaver spider</name>
    <name type="synonym">Epeira ventricosa</name>
    <dbReference type="NCBI Taxonomy" id="182803"/>
    <lineage>
        <taxon>Eukaryota</taxon>
        <taxon>Metazoa</taxon>
        <taxon>Ecdysozoa</taxon>
        <taxon>Arthropoda</taxon>
        <taxon>Chelicerata</taxon>
        <taxon>Arachnida</taxon>
        <taxon>Araneae</taxon>
        <taxon>Araneomorphae</taxon>
        <taxon>Entelegynae</taxon>
        <taxon>Araneoidea</taxon>
        <taxon>Araneidae</taxon>
        <taxon>Araneus</taxon>
    </lineage>
</organism>
<dbReference type="Pfam" id="PF22936">
    <property type="entry name" value="Pol_BBD"/>
    <property type="match status" value="1"/>
</dbReference>
<dbReference type="GO" id="GO:0015074">
    <property type="term" value="P:DNA integration"/>
    <property type="evidence" value="ECO:0007669"/>
    <property type="project" value="UniProtKB-KW"/>
</dbReference>
<dbReference type="PANTHER" id="PTHR42648:SF11">
    <property type="entry name" value="TRANSPOSON TY4-P GAG-POL POLYPROTEIN"/>
    <property type="match status" value="1"/>
</dbReference>
<evidence type="ECO:0000313" key="17">
    <source>
        <dbReference type="EMBL" id="GBM81277.1"/>
    </source>
</evidence>
<keyword evidence="5" id="KW-0479">Metal-binding</keyword>
<evidence type="ECO:0000256" key="7">
    <source>
        <dbReference type="ARBA" id="ARBA00022759"/>
    </source>
</evidence>
<evidence type="ECO:0000256" key="9">
    <source>
        <dbReference type="ARBA" id="ARBA00022840"/>
    </source>
</evidence>
<evidence type="ECO:0000313" key="18">
    <source>
        <dbReference type="Proteomes" id="UP000499080"/>
    </source>
</evidence>
<evidence type="ECO:0000256" key="14">
    <source>
        <dbReference type="ARBA" id="ARBA00023113"/>
    </source>
</evidence>
<evidence type="ECO:0000256" key="13">
    <source>
        <dbReference type="ARBA" id="ARBA00022932"/>
    </source>
</evidence>
<comment type="caution">
    <text evidence="17">The sequence shown here is derived from an EMBL/GenBank/DDBJ whole genome shotgun (WGS) entry which is preliminary data.</text>
</comment>
<keyword evidence="13" id="KW-0808">Transferase</keyword>
<keyword evidence="4" id="KW-0540">Nuclease</keyword>
<protein>
    <recommendedName>
        <fullName evidence="16">Integrase catalytic domain-containing protein</fullName>
    </recommendedName>
</protein>
<dbReference type="OrthoDB" id="8067992at2759"/>
<evidence type="ECO:0000256" key="4">
    <source>
        <dbReference type="ARBA" id="ARBA00022722"/>
    </source>
</evidence>
<evidence type="ECO:0000259" key="16">
    <source>
        <dbReference type="PROSITE" id="PS50994"/>
    </source>
</evidence>
<keyword evidence="7" id="KW-0255">Endonuclease</keyword>
<dbReference type="GO" id="GO:0008233">
    <property type="term" value="F:peptidase activity"/>
    <property type="evidence" value="ECO:0007669"/>
    <property type="project" value="UniProtKB-KW"/>
</dbReference>
<keyword evidence="11" id="KW-0229">DNA integration</keyword>
<dbReference type="InterPro" id="IPR012337">
    <property type="entry name" value="RNaseH-like_sf"/>
</dbReference>
<keyword evidence="2" id="KW-1188">Viral release from host cell</keyword>
<keyword evidence="3" id="KW-0645">Protease</keyword>
<evidence type="ECO:0000256" key="5">
    <source>
        <dbReference type="ARBA" id="ARBA00022723"/>
    </source>
</evidence>
<dbReference type="GO" id="GO:0005524">
    <property type="term" value="F:ATP binding"/>
    <property type="evidence" value="ECO:0007669"/>
    <property type="project" value="UniProtKB-KW"/>
</dbReference>
<evidence type="ECO:0000256" key="15">
    <source>
        <dbReference type="ARBA" id="ARBA00023172"/>
    </source>
</evidence>
<name>A0A4Y2ITZ9_ARAVE</name>
<dbReference type="PROSITE" id="PS50994">
    <property type="entry name" value="INTEGRASE"/>
    <property type="match status" value="1"/>
</dbReference>
<dbReference type="Proteomes" id="UP000499080">
    <property type="component" value="Unassembled WGS sequence"/>
</dbReference>
<dbReference type="PANTHER" id="PTHR42648">
    <property type="entry name" value="TRANSPOSASE, PUTATIVE-RELATED"/>
    <property type="match status" value="1"/>
</dbReference>
<evidence type="ECO:0000256" key="12">
    <source>
        <dbReference type="ARBA" id="ARBA00022918"/>
    </source>
</evidence>
<reference evidence="17 18" key="1">
    <citation type="journal article" date="2019" name="Sci. Rep.">
        <title>Orb-weaving spider Araneus ventricosus genome elucidates the spidroin gene catalogue.</title>
        <authorList>
            <person name="Kono N."/>
            <person name="Nakamura H."/>
            <person name="Ohtoshi R."/>
            <person name="Moran D.A.P."/>
            <person name="Shinohara A."/>
            <person name="Yoshida Y."/>
            <person name="Fujiwara M."/>
            <person name="Mori M."/>
            <person name="Tomita M."/>
            <person name="Arakawa K."/>
        </authorList>
    </citation>
    <scope>NUCLEOTIDE SEQUENCE [LARGE SCALE GENOMIC DNA]</scope>
</reference>
<evidence type="ECO:0000256" key="10">
    <source>
        <dbReference type="ARBA" id="ARBA00022842"/>
    </source>
</evidence>
<gene>
    <name evidence="17" type="ORF">AVEN_84691_1</name>
</gene>
<evidence type="ECO:0000256" key="1">
    <source>
        <dbReference type="ARBA" id="ARBA00002180"/>
    </source>
</evidence>
<comment type="function">
    <text evidence="1">The aspartyl protease (PR) mediates the proteolytic cleavages of the Gag and Gag-Pol polyproteins after assembly of the VLP.</text>
</comment>
<evidence type="ECO:0000256" key="6">
    <source>
        <dbReference type="ARBA" id="ARBA00022741"/>
    </source>
</evidence>
<keyword evidence="9" id="KW-0067">ATP-binding</keyword>
<accession>A0A4Y2ITZ9</accession>
<dbReference type="Gene3D" id="3.30.420.10">
    <property type="entry name" value="Ribonuclease H-like superfamily/Ribonuclease H"/>
    <property type="match status" value="1"/>
</dbReference>
<dbReference type="GO" id="GO:0004519">
    <property type="term" value="F:endonuclease activity"/>
    <property type="evidence" value="ECO:0007669"/>
    <property type="project" value="UniProtKB-KW"/>
</dbReference>
<keyword evidence="14" id="KW-0917">Virion maturation</keyword>
<dbReference type="AlphaFoldDB" id="A0A4Y2ITZ9"/>
<dbReference type="GO" id="GO:0006508">
    <property type="term" value="P:proteolysis"/>
    <property type="evidence" value="ECO:0007669"/>
    <property type="project" value="UniProtKB-KW"/>
</dbReference>
<keyword evidence="13" id="KW-0548">Nucleotidyltransferase</keyword>
<evidence type="ECO:0000256" key="2">
    <source>
        <dbReference type="ARBA" id="ARBA00022612"/>
    </source>
</evidence>